<comment type="caution">
    <text evidence="1">The sequence shown here is derived from an EMBL/GenBank/DDBJ whole genome shotgun (WGS) entry which is preliminary data.</text>
</comment>
<proteinExistence type="predicted"/>
<accession>A0ACC1NQ96</accession>
<organism evidence="1 2">
    <name type="scientific">Zarea fungicola</name>
    <dbReference type="NCBI Taxonomy" id="93591"/>
    <lineage>
        <taxon>Eukaryota</taxon>
        <taxon>Fungi</taxon>
        <taxon>Dikarya</taxon>
        <taxon>Ascomycota</taxon>
        <taxon>Pezizomycotina</taxon>
        <taxon>Sordariomycetes</taxon>
        <taxon>Hypocreomycetidae</taxon>
        <taxon>Hypocreales</taxon>
        <taxon>Cordycipitaceae</taxon>
        <taxon>Zarea</taxon>
    </lineage>
</organism>
<sequence>MKLSVLFTLAGLVATSLQDGVNAPDVSELVSATGGKNATGISSDQLHEGILAVMDSDLVVHSDNLHEYFSNNHGANHTIYVNDTRVFIDMSQVEKKLNTRQVANPCFGYVSHWAKEVQHWWGDWHPASGCLYTGNDPSGGSHNIGWSYSLSISENAGVSWNIIKDVLTATAGITVTETWAHSGSITCNVPGNSVGQIWIQNALVWAQDIARSSADRSMANMTTAL</sequence>
<gene>
    <name evidence="1" type="ORF">NQ176_g2013</name>
</gene>
<protein>
    <submittedName>
        <fullName evidence="1">Uncharacterized protein</fullName>
    </submittedName>
</protein>
<name>A0ACC1NQ96_9HYPO</name>
<evidence type="ECO:0000313" key="2">
    <source>
        <dbReference type="Proteomes" id="UP001143910"/>
    </source>
</evidence>
<evidence type="ECO:0000313" key="1">
    <source>
        <dbReference type="EMBL" id="KAJ2981450.1"/>
    </source>
</evidence>
<dbReference type="Proteomes" id="UP001143910">
    <property type="component" value="Unassembled WGS sequence"/>
</dbReference>
<dbReference type="EMBL" id="JANJQO010000130">
    <property type="protein sequence ID" value="KAJ2981450.1"/>
    <property type="molecule type" value="Genomic_DNA"/>
</dbReference>
<keyword evidence="2" id="KW-1185">Reference proteome</keyword>
<reference evidence="1" key="1">
    <citation type="submission" date="2022-08" db="EMBL/GenBank/DDBJ databases">
        <title>Genome Sequence of Lecanicillium fungicola.</title>
        <authorList>
            <person name="Buettner E."/>
        </authorList>
    </citation>
    <scope>NUCLEOTIDE SEQUENCE</scope>
    <source>
        <strain evidence="1">Babe33</strain>
    </source>
</reference>